<protein>
    <recommendedName>
        <fullName evidence="8">Probable membrane transporter protein</fullName>
    </recommendedName>
</protein>
<evidence type="ECO:0000256" key="2">
    <source>
        <dbReference type="ARBA" id="ARBA00009142"/>
    </source>
</evidence>
<reference evidence="9 10" key="1">
    <citation type="submission" date="2014-12" db="EMBL/GenBank/DDBJ databases">
        <title>Draft Genome Sequence of Pseudoalteromonas luteoviolacea HI1.</title>
        <authorList>
            <person name="Asahina A.Y."/>
            <person name="Hadfield M.G."/>
        </authorList>
    </citation>
    <scope>NUCLEOTIDE SEQUENCE [LARGE SCALE GENOMIC DNA]</scope>
    <source>
        <strain evidence="9 10">HI1</strain>
    </source>
</reference>
<evidence type="ECO:0000313" key="10">
    <source>
        <dbReference type="Proteomes" id="UP000031327"/>
    </source>
</evidence>
<comment type="caution">
    <text evidence="9">The sequence shown here is derived from an EMBL/GenBank/DDBJ whole genome shotgun (WGS) entry which is preliminary data.</text>
</comment>
<evidence type="ECO:0000256" key="3">
    <source>
        <dbReference type="ARBA" id="ARBA00022448"/>
    </source>
</evidence>
<feature type="transmembrane region" description="Helical" evidence="8">
    <location>
        <begin position="6"/>
        <end position="37"/>
    </location>
</feature>
<evidence type="ECO:0000256" key="4">
    <source>
        <dbReference type="ARBA" id="ARBA00022475"/>
    </source>
</evidence>
<dbReference type="EMBL" id="JWIC01000004">
    <property type="protein sequence ID" value="KID57903.1"/>
    <property type="molecule type" value="Genomic_DNA"/>
</dbReference>
<evidence type="ECO:0000256" key="8">
    <source>
        <dbReference type="RuleBase" id="RU363041"/>
    </source>
</evidence>
<comment type="subcellular location">
    <subcellularLocation>
        <location evidence="1 8">Cell membrane</location>
        <topology evidence="1 8">Multi-pass membrane protein</topology>
    </subcellularLocation>
</comment>
<feature type="transmembrane region" description="Helical" evidence="8">
    <location>
        <begin position="44"/>
        <end position="61"/>
    </location>
</feature>
<comment type="similarity">
    <text evidence="2 8">Belongs to the 4-toluene sulfonate uptake permease (TSUP) (TC 2.A.102) family.</text>
</comment>
<dbReference type="PANTHER" id="PTHR30269">
    <property type="entry name" value="TRANSMEMBRANE PROTEIN YFCA"/>
    <property type="match status" value="1"/>
</dbReference>
<feature type="transmembrane region" description="Helical" evidence="8">
    <location>
        <begin position="164"/>
        <end position="182"/>
    </location>
</feature>
<dbReference type="Proteomes" id="UP000031327">
    <property type="component" value="Unassembled WGS sequence"/>
</dbReference>
<accession>A0A0C1MSS8</accession>
<keyword evidence="3" id="KW-0813">Transport</keyword>
<name>A0A0C1MSS8_9GAMM</name>
<feature type="transmembrane region" description="Helical" evidence="8">
    <location>
        <begin position="188"/>
        <end position="207"/>
    </location>
</feature>
<organism evidence="9 10">
    <name type="scientific">Pseudoalteromonas luteoviolacea</name>
    <dbReference type="NCBI Taxonomy" id="43657"/>
    <lineage>
        <taxon>Bacteria</taxon>
        <taxon>Pseudomonadati</taxon>
        <taxon>Pseudomonadota</taxon>
        <taxon>Gammaproteobacteria</taxon>
        <taxon>Alteromonadales</taxon>
        <taxon>Pseudoalteromonadaceae</taxon>
        <taxon>Pseudoalteromonas</taxon>
    </lineage>
</organism>
<dbReference type="InterPro" id="IPR002781">
    <property type="entry name" value="TM_pro_TauE-like"/>
</dbReference>
<keyword evidence="7 8" id="KW-0472">Membrane</keyword>
<gene>
    <name evidence="9" type="ORF">JF50_03920</name>
</gene>
<feature type="transmembrane region" description="Helical" evidence="8">
    <location>
        <begin position="219"/>
        <end position="236"/>
    </location>
</feature>
<dbReference type="RefSeq" id="WP_039608200.1">
    <property type="nucleotide sequence ID" value="NZ_JWIC01000004.1"/>
</dbReference>
<feature type="transmembrane region" description="Helical" evidence="8">
    <location>
        <begin position="132"/>
        <end position="152"/>
    </location>
</feature>
<dbReference type="PANTHER" id="PTHR30269:SF37">
    <property type="entry name" value="MEMBRANE TRANSPORTER PROTEIN"/>
    <property type="match status" value="1"/>
</dbReference>
<evidence type="ECO:0000256" key="6">
    <source>
        <dbReference type="ARBA" id="ARBA00022989"/>
    </source>
</evidence>
<sequence>MDLSVVDIILITLIMATGSFLQASAGFGSGLVAIPLLGFIEPKLIPGPLLFAYLFLTIFMAHRERAHLSTFHIRNTGIGLFIGTLIGTLVLLNINSQAFPTIASILVLFGVVLSFMTSSFALTRLNVCSSGLVAGVMSTLAGLSGPPLALLLQFQSAPFVRANLAVAFVFSSLLSIAALALTGHFSTMSLYLGLCLVPGMYLGYFFGQPVSRLISQKQSRYTILVISTLSALSLMYKEMVNFI</sequence>
<keyword evidence="6 8" id="KW-1133">Transmembrane helix</keyword>
<feature type="transmembrane region" description="Helical" evidence="8">
    <location>
        <begin position="73"/>
        <end position="92"/>
    </location>
</feature>
<proteinExistence type="inferred from homology"/>
<dbReference type="AlphaFoldDB" id="A0A0C1MSS8"/>
<keyword evidence="4 8" id="KW-1003">Cell membrane</keyword>
<evidence type="ECO:0000313" key="9">
    <source>
        <dbReference type="EMBL" id="KID57903.1"/>
    </source>
</evidence>
<evidence type="ECO:0000256" key="5">
    <source>
        <dbReference type="ARBA" id="ARBA00022692"/>
    </source>
</evidence>
<dbReference type="GO" id="GO:0005886">
    <property type="term" value="C:plasma membrane"/>
    <property type="evidence" value="ECO:0007669"/>
    <property type="project" value="UniProtKB-SubCell"/>
</dbReference>
<dbReference type="OrthoDB" id="5472127at2"/>
<evidence type="ECO:0000256" key="1">
    <source>
        <dbReference type="ARBA" id="ARBA00004651"/>
    </source>
</evidence>
<feature type="transmembrane region" description="Helical" evidence="8">
    <location>
        <begin position="99"/>
        <end position="120"/>
    </location>
</feature>
<keyword evidence="5 8" id="KW-0812">Transmembrane</keyword>
<evidence type="ECO:0000256" key="7">
    <source>
        <dbReference type="ARBA" id="ARBA00023136"/>
    </source>
</evidence>
<dbReference type="InterPro" id="IPR052017">
    <property type="entry name" value="TSUP"/>
</dbReference>
<dbReference type="Pfam" id="PF01925">
    <property type="entry name" value="TauE"/>
    <property type="match status" value="1"/>
</dbReference>